<keyword evidence="2" id="KW-1185">Reference proteome</keyword>
<accession>A0ACC2UUR9</accession>
<protein>
    <submittedName>
        <fullName evidence="1">Ctf8p and Ctf18p associating protein</fullName>
    </submittedName>
</protein>
<comment type="caution">
    <text evidence="1">The sequence shown here is derived from an EMBL/GenBank/DDBJ whole genome shotgun (WGS) entry which is preliminary data.</text>
</comment>
<organism evidence="1 2">
    <name type="scientific">Entomophthora muscae</name>
    <dbReference type="NCBI Taxonomy" id="34485"/>
    <lineage>
        <taxon>Eukaryota</taxon>
        <taxon>Fungi</taxon>
        <taxon>Fungi incertae sedis</taxon>
        <taxon>Zoopagomycota</taxon>
        <taxon>Entomophthoromycotina</taxon>
        <taxon>Entomophthoromycetes</taxon>
        <taxon>Entomophthorales</taxon>
        <taxon>Entomophthoraceae</taxon>
        <taxon>Entomophthora</taxon>
    </lineage>
</organism>
<gene>
    <name evidence="1" type="primary">DCC1_1</name>
    <name evidence="1" type="ORF">DSO57_1002731</name>
</gene>
<dbReference type="Proteomes" id="UP001165960">
    <property type="component" value="Unassembled WGS sequence"/>
</dbReference>
<dbReference type="EMBL" id="QTSX02000006">
    <property type="protein sequence ID" value="KAJ9090420.1"/>
    <property type="molecule type" value="Genomic_DNA"/>
</dbReference>
<evidence type="ECO:0000313" key="2">
    <source>
        <dbReference type="Proteomes" id="UP001165960"/>
    </source>
</evidence>
<evidence type="ECO:0000313" key="1">
    <source>
        <dbReference type="EMBL" id="KAJ9090420.1"/>
    </source>
</evidence>
<proteinExistence type="predicted"/>
<sequence length="393" mass="45386">MLSDDSLDVFPVLFTEEVASDDHFLLVEIPHDLLSKFRSLCSSGASKDEKCESVFATRLIDFFRLYIKGRPNDEAVLCSEDRTYALKSAQTSNSLLISKISKGPGLHHNKLEVIHSLKSIIETARISPRLHRVKEVLLPSLYKGTTEKYLQKDKIKFYTLQELQAEVQASDLELSDMLQRLRVLTLDGVLRLVDLDYMYEIVCLILECAEAFSFPLEEMDLNLLLEKLSDHEIAPPLISHCLYSVSELLLNGCCKLIESEVSRVLGEKILKSLTEPTTVWDFLERWSKDLPTSYQPSMDHLQGLYYLDEDNVLDMSDNNYVHYFSAIDLSFEPKLRFKEIFNQKPRWTPSEIAPFVIDLIPSRDPKELNGFLLRFCRFVTVKEKQYFTCKIKF</sequence>
<name>A0ACC2UUR9_9FUNG</name>
<reference evidence="1" key="1">
    <citation type="submission" date="2022-04" db="EMBL/GenBank/DDBJ databases">
        <title>Genome of the entomopathogenic fungus Entomophthora muscae.</title>
        <authorList>
            <person name="Elya C."/>
            <person name="Lovett B.R."/>
            <person name="Lee E."/>
            <person name="Macias A.M."/>
            <person name="Hajek A.E."/>
            <person name="De Bivort B.L."/>
            <person name="Kasson M.T."/>
            <person name="De Fine Licht H.H."/>
            <person name="Stajich J.E."/>
        </authorList>
    </citation>
    <scope>NUCLEOTIDE SEQUENCE</scope>
    <source>
        <strain evidence="1">Berkeley</strain>
    </source>
</reference>